<evidence type="ECO:0000256" key="5">
    <source>
        <dbReference type="ARBA" id="ARBA00022723"/>
    </source>
</evidence>
<evidence type="ECO:0000256" key="9">
    <source>
        <dbReference type="ARBA" id="ARBA00023053"/>
    </source>
</evidence>
<evidence type="ECO:0000256" key="12">
    <source>
        <dbReference type="ARBA" id="ARBA00023180"/>
    </source>
</evidence>
<keyword evidence="5" id="KW-0479">Metal-binding</keyword>
<dbReference type="OMA" id="ISCAVGX"/>
<dbReference type="SUPFAM" id="SSF161070">
    <property type="entry name" value="SNF-like"/>
    <property type="match status" value="1"/>
</dbReference>
<evidence type="ECO:0000256" key="13">
    <source>
        <dbReference type="PIRSR" id="PIRSR600175-2"/>
    </source>
</evidence>
<keyword evidence="12" id="KW-0325">Glycoprotein</keyword>
<feature type="disulfide bond" evidence="13">
    <location>
        <begin position="43"/>
        <end position="52"/>
    </location>
</feature>
<feature type="transmembrane region" description="Helical" evidence="14">
    <location>
        <begin position="128"/>
        <end position="147"/>
    </location>
</feature>
<dbReference type="GO" id="GO:0008504">
    <property type="term" value="F:monoamine transmembrane transporter activity"/>
    <property type="evidence" value="ECO:0007669"/>
    <property type="project" value="UniProtKB-ARBA"/>
</dbReference>
<keyword evidence="4 14" id="KW-0812">Transmembrane</keyword>
<keyword evidence="7" id="KW-0769">Symport</keyword>
<dbReference type="Proteomes" id="UP000001593">
    <property type="component" value="Unassembled WGS sequence"/>
</dbReference>
<keyword evidence="3" id="KW-1003">Cell membrane</keyword>
<accession>A7T6E6</accession>
<keyword evidence="16" id="KW-1185">Reference proteome</keyword>
<keyword evidence="2" id="KW-0813">Transport</keyword>
<dbReference type="PRINTS" id="PR00176">
    <property type="entry name" value="NANEUSMPORT"/>
</dbReference>
<evidence type="ECO:0000256" key="2">
    <source>
        <dbReference type="ARBA" id="ARBA00022448"/>
    </source>
</evidence>
<dbReference type="GO" id="GO:0006836">
    <property type="term" value="P:neurotransmitter transport"/>
    <property type="evidence" value="ECO:0007669"/>
    <property type="project" value="UniProtKB-KW"/>
</dbReference>
<keyword evidence="11 13" id="KW-1015">Disulfide bond</keyword>
<dbReference type="PANTHER" id="PTHR11616:SF320">
    <property type="entry name" value="SODIUM-DEPENDENT NORADRENALINE TRANSPORTER"/>
    <property type="match status" value="1"/>
</dbReference>
<sequence>LAGLGYGTLVMQFLSNIYYIVILAWVLFYLFDSFRSHVPWESCGNWWNTPFCSTRPRNSRLLWVELKCVPHTPSFYFMTASQTVNCSAFALPVNCSQTFTSPSEEYWTNRVLQITDSLEDMGEIRWELVGTLILSWVLVYFCIFKSVRLTGKVWVYAATQIYWSLGIGFGGIITFGSFNSFKNNHPWIHGFRPGLVFIAYPEAISQLPGSVFWAILFFTMLVTLGLDTMVRLIPSVTGTIVLFL</sequence>
<dbReference type="PhylomeDB" id="A7T6E6"/>
<dbReference type="GO" id="GO:0015378">
    <property type="term" value="F:sodium:chloride symporter activity"/>
    <property type="evidence" value="ECO:0007669"/>
    <property type="project" value="UniProtKB-ARBA"/>
</dbReference>
<keyword evidence="9" id="KW-0915">Sodium</keyword>
<comment type="subcellular location">
    <subcellularLocation>
        <location evidence="1">Cell membrane</location>
        <topology evidence="1">Multi-pass membrane protein</topology>
    </subcellularLocation>
</comment>
<dbReference type="EMBL" id="DS471539">
    <property type="protein sequence ID" value="EDO28460.1"/>
    <property type="molecule type" value="Genomic_DNA"/>
</dbReference>
<evidence type="ECO:0000256" key="6">
    <source>
        <dbReference type="ARBA" id="ARBA00022775"/>
    </source>
</evidence>
<dbReference type="HOGENOM" id="CLU_1139172_0_0_1"/>
<gene>
    <name evidence="15" type="ORF">NEMVEDRAFT_v1g147776</name>
</gene>
<evidence type="ECO:0000256" key="3">
    <source>
        <dbReference type="ARBA" id="ARBA00022475"/>
    </source>
</evidence>
<protein>
    <submittedName>
        <fullName evidence="15">Uncharacterized protein</fullName>
    </submittedName>
</protein>
<evidence type="ECO:0000256" key="1">
    <source>
        <dbReference type="ARBA" id="ARBA00004651"/>
    </source>
</evidence>
<feature type="transmembrane region" description="Helical" evidence="14">
    <location>
        <begin position="153"/>
        <end position="175"/>
    </location>
</feature>
<dbReference type="eggNOG" id="KOG3660">
    <property type="taxonomic scope" value="Eukaryota"/>
</dbReference>
<dbReference type="GO" id="GO:0090493">
    <property type="term" value="P:catecholamine uptake"/>
    <property type="evidence" value="ECO:0007669"/>
    <property type="project" value="UniProtKB-ARBA"/>
</dbReference>
<evidence type="ECO:0000256" key="8">
    <source>
        <dbReference type="ARBA" id="ARBA00022989"/>
    </source>
</evidence>
<reference evidence="15 16" key="1">
    <citation type="journal article" date="2007" name="Science">
        <title>Sea anemone genome reveals ancestral eumetazoan gene repertoire and genomic organization.</title>
        <authorList>
            <person name="Putnam N.H."/>
            <person name="Srivastava M."/>
            <person name="Hellsten U."/>
            <person name="Dirks B."/>
            <person name="Chapman J."/>
            <person name="Salamov A."/>
            <person name="Terry A."/>
            <person name="Shapiro H."/>
            <person name="Lindquist E."/>
            <person name="Kapitonov V.V."/>
            <person name="Jurka J."/>
            <person name="Genikhovich G."/>
            <person name="Grigoriev I.V."/>
            <person name="Lucas S.M."/>
            <person name="Steele R.E."/>
            <person name="Finnerty J.R."/>
            <person name="Technau U."/>
            <person name="Martindale M.Q."/>
            <person name="Rokhsar D.S."/>
        </authorList>
    </citation>
    <scope>NUCLEOTIDE SEQUENCE [LARGE SCALE GENOMIC DNA]</scope>
    <source>
        <strain evidence="16">CH2 X CH6</strain>
    </source>
</reference>
<evidence type="ECO:0000256" key="14">
    <source>
        <dbReference type="SAM" id="Phobius"/>
    </source>
</evidence>
<evidence type="ECO:0000256" key="11">
    <source>
        <dbReference type="ARBA" id="ARBA00023157"/>
    </source>
</evidence>
<proteinExistence type="predicted"/>
<keyword evidence="6" id="KW-0532">Neurotransmitter transport</keyword>
<dbReference type="PROSITE" id="PS50267">
    <property type="entry name" value="NA_NEUROTRAN_SYMP_3"/>
    <property type="match status" value="1"/>
</dbReference>
<dbReference type="GO" id="GO:0046872">
    <property type="term" value="F:metal ion binding"/>
    <property type="evidence" value="ECO:0007669"/>
    <property type="project" value="UniProtKB-KW"/>
</dbReference>
<organism evidence="15 16">
    <name type="scientific">Nematostella vectensis</name>
    <name type="common">Starlet sea anemone</name>
    <dbReference type="NCBI Taxonomy" id="45351"/>
    <lineage>
        <taxon>Eukaryota</taxon>
        <taxon>Metazoa</taxon>
        <taxon>Cnidaria</taxon>
        <taxon>Anthozoa</taxon>
        <taxon>Hexacorallia</taxon>
        <taxon>Actiniaria</taxon>
        <taxon>Edwardsiidae</taxon>
        <taxon>Nematostella</taxon>
    </lineage>
</organism>
<evidence type="ECO:0000313" key="16">
    <source>
        <dbReference type="Proteomes" id="UP000001593"/>
    </source>
</evidence>
<feature type="transmembrane region" description="Helical" evidence="14">
    <location>
        <begin position="6"/>
        <end position="31"/>
    </location>
</feature>
<evidence type="ECO:0000256" key="7">
    <source>
        <dbReference type="ARBA" id="ARBA00022847"/>
    </source>
</evidence>
<feature type="transmembrane region" description="Helical" evidence="14">
    <location>
        <begin position="210"/>
        <end position="230"/>
    </location>
</feature>
<dbReference type="GO" id="GO:0005886">
    <property type="term" value="C:plasma membrane"/>
    <property type="evidence" value="ECO:0007669"/>
    <property type="project" value="UniProtKB-SubCell"/>
</dbReference>
<dbReference type="AlphaFoldDB" id="A7T6E6"/>
<feature type="non-terminal residue" evidence="15">
    <location>
        <position position="1"/>
    </location>
</feature>
<dbReference type="InterPro" id="IPR000175">
    <property type="entry name" value="Na/ntran_symport"/>
</dbReference>
<dbReference type="InParanoid" id="A7T6E6"/>
<dbReference type="PANTHER" id="PTHR11616">
    <property type="entry name" value="SODIUM/CHLORIDE DEPENDENT TRANSPORTER"/>
    <property type="match status" value="1"/>
</dbReference>
<evidence type="ECO:0000256" key="10">
    <source>
        <dbReference type="ARBA" id="ARBA00023136"/>
    </source>
</evidence>
<evidence type="ECO:0000256" key="4">
    <source>
        <dbReference type="ARBA" id="ARBA00022692"/>
    </source>
</evidence>
<name>A7T6E6_NEMVE</name>
<dbReference type="Pfam" id="PF00209">
    <property type="entry name" value="SNF"/>
    <property type="match status" value="2"/>
</dbReference>
<dbReference type="InterPro" id="IPR037272">
    <property type="entry name" value="SNS_sf"/>
</dbReference>
<keyword evidence="8 14" id="KW-1133">Transmembrane helix</keyword>
<keyword evidence="10 14" id="KW-0472">Membrane</keyword>
<evidence type="ECO:0000313" key="15">
    <source>
        <dbReference type="EMBL" id="EDO28460.1"/>
    </source>
</evidence>